<dbReference type="EMBL" id="JAFCMP010000542">
    <property type="protein sequence ID" value="KAG5176021.1"/>
    <property type="molecule type" value="Genomic_DNA"/>
</dbReference>
<feature type="domain" description="Protein kinase" evidence="8">
    <location>
        <begin position="8"/>
        <end position="273"/>
    </location>
</feature>
<dbReference type="InterPro" id="IPR011009">
    <property type="entry name" value="Kinase-like_dom_sf"/>
</dbReference>
<dbReference type="PANTHER" id="PTHR24348:SF22">
    <property type="entry name" value="NON-SPECIFIC SERINE_THREONINE PROTEIN KINASE"/>
    <property type="match status" value="1"/>
</dbReference>
<dbReference type="FunFam" id="1.10.510.10:FF:000571">
    <property type="entry name" value="Maternal embryonic leucine zipper kinase"/>
    <property type="match status" value="1"/>
</dbReference>
<name>A0A836C971_9STRA</name>
<keyword evidence="10" id="KW-1185">Reference proteome</keyword>
<dbReference type="SMART" id="SM00220">
    <property type="entry name" value="S_TKc"/>
    <property type="match status" value="1"/>
</dbReference>
<dbReference type="Gene3D" id="1.10.510.10">
    <property type="entry name" value="Transferase(Phosphotransferase) domain 1"/>
    <property type="match status" value="1"/>
</dbReference>
<evidence type="ECO:0000256" key="5">
    <source>
        <dbReference type="ARBA" id="ARBA00022840"/>
    </source>
</evidence>
<dbReference type="GO" id="GO:0005829">
    <property type="term" value="C:cytosol"/>
    <property type="evidence" value="ECO:0007669"/>
    <property type="project" value="TreeGrafter"/>
</dbReference>
<protein>
    <submittedName>
        <fullName evidence="9">Kinase-like domain-containing protein</fullName>
    </submittedName>
</protein>
<evidence type="ECO:0000256" key="6">
    <source>
        <dbReference type="PROSITE-ProRule" id="PRU10141"/>
    </source>
</evidence>
<dbReference type="GO" id="GO:0010506">
    <property type="term" value="P:regulation of autophagy"/>
    <property type="evidence" value="ECO:0007669"/>
    <property type="project" value="InterPro"/>
</dbReference>
<dbReference type="Proteomes" id="UP000664859">
    <property type="component" value="Unassembled WGS sequence"/>
</dbReference>
<gene>
    <name evidence="9" type="ORF">JKP88DRAFT_336853</name>
</gene>
<dbReference type="GO" id="GO:0004674">
    <property type="term" value="F:protein serine/threonine kinase activity"/>
    <property type="evidence" value="ECO:0007669"/>
    <property type="project" value="UniProtKB-KW"/>
</dbReference>
<dbReference type="InterPro" id="IPR008271">
    <property type="entry name" value="Ser/Thr_kinase_AS"/>
</dbReference>
<evidence type="ECO:0000313" key="9">
    <source>
        <dbReference type="EMBL" id="KAG5176021.1"/>
    </source>
</evidence>
<keyword evidence="3 6" id="KW-0547">Nucleotide-binding</keyword>
<accession>A0A836C971</accession>
<dbReference type="PIRSF" id="PIRSF000654">
    <property type="entry name" value="Integrin-linked_kinase"/>
    <property type="match status" value="1"/>
</dbReference>
<keyword evidence="2" id="KW-0808">Transferase</keyword>
<dbReference type="PROSITE" id="PS00107">
    <property type="entry name" value="PROTEIN_KINASE_ATP"/>
    <property type="match status" value="1"/>
</dbReference>
<dbReference type="GO" id="GO:0005524">
    <property type="term" value="F:ATP binding"/>
    <property type="evidence" value="ECO:0007669"/>
    <property type="project" value="UniProtKB-UniRule"/>
</dbReference>
<dbReference type="PROSITE" id="PS50011">
    <property type="entry name" value="PROTEIN_KINASE_DOM"/>
    <property type="match status" value="1"/>
</dbReference>
<reference evidence="9" key="1">
    <citation type="submission" date="2021-02" db="EMBL/GenBank/DDBJ databases">
        <title>First Annotated Genome of the Yellow-green Alga Tribonema minus.</title>
        <authorList>
            <person name="Mahan K.M."/>
        </authorList>
    </citation>
    <scope>NUCLEOTIDE SEQUENCE</scope>
    <source>
        <strain evidence="9">UTEX B ZZ1240</strain>
    </source>
</reference>
<evidence type="ECO:0000313" key="10">
    <source>
        <dbReference type="Proteomes" id="UP000664859"/>
    </source>
</evidence>
<keyword evidence="1 7" id="KW-0723">Serine/threonine-protein kinase</keyword>
<evidence type="ECO:0000256" key="2">
    <source>
        <dbReference type="ARBA" id="ARBA00022679"/>
    </source>
</evidence>
<comment type="caution">
    <text evidence="9">The sequence shown here is derived from an EMBL/GenBank/DDBJ whole genome shotgun (WGS) entry which is preliminary data.</text>
</comment>
<dbReference type="CDD" id="cd14009">
    <property type="entry name" value="STKc_ATG1_ULK_like"/>
    <property type="match status" value="1"/>
</dbReference>
<dbReference type="Pfam" id="PF00069">
    <property type="entry name" value="Pkinase"/>
    <property type="match status" value="1"/>
</dbReference>
<dbReference type="SUPFAM" id="SSF56112">
    <property type="entry name" value="Protein kinase-like (PK-like)"/>
    <property type="match status" value="1"/>
</dbReference>
<evidence type="ECO:0000256" key="7">
    <source>
        <dbReference type="RuleBase" id="RU000304"/>
    </source>
</evidence>
<dbReference type="GO" id="GO:0005776">
    <property type="term" value="C:autophagosome"/>
    <property type="evidence" value="ECO:0007669"/>
    <property type="project" value="TreeGrafter"/>
</dbReference>
<dbReference type="PROSITE" id="PS00108">
    <property type="entry name" value="PROTEIN_KINASE_ST"/>
    <property type="match status" value="1"/>
</dbReference>
<dbReference type="InterPro" id="IPR017441">
    <property type="entry name" value="Protein_kinase_ATP_BS"/>
</dbReference>
<evidence type="ECO:0000256" key="4">
    <source>
        <dbReference type="ARBA" id="ARBA00022777"/>
    </source>
</evidence>
<feature type="binding site" evidence="6">
    <location>
        <position position="37"/>
    </location>
    <ligand>
        <name>ATP</name>
        <dbReference type="ChEBI" id="CHEBI:30616"/>
    </ligand>
</feature>
<keyword evidence="5 6" id="KW-0067">ATP-binding</keyword>
<sequence>MSKNVGEYLLTTRLGKGSFATVSLGQNRASGSLVAIKIISREQLNRKHTENLESEISILRNFRHPNMVELYDIKKTDNNIYLILEYCEGGDLQRFIKARGRLREGTAQAFMTHLAAGLKFLWERSLIHRDLKPQNLLLAKLPESLAHTAPATGGLILKIADFGFARHLEVASMAETLCGSPLYMAPEILEGRRYDAKADLWSVGAILFEMVVGHPPFGGANHLELLRNIKSRSLVVPEDVEIGVGCLEVLKMLLKRDPNKRASFETFFGAEFVNAGAGLPQYTITFNTDPPPRVSNAQLQP</sequence>
<dbReference type="PANTHER" id="PTHR24348">
    <property type="entry name" value="SERINE/THREONINE-PROTEIN KINASE UNC-51-RELATED"/>
    <property type="match status" value="1"/>
</dbReference>
<evidence type="ECO:0000256" key="3">
    <source>
        <dbReference type="ARBA" id="ARBA00022741"/>
    </source>
</evidence>
<proteinExistence type="inferred from homology"/>
<organism evidence="9 10">
    <name type="scientific">Tribonema minus</name>
    <dbReference type="NCBI Taxonomy" id="303371"/>
    <lineage>
        <taxon>Eukaryota</taxon>
        <taxon>Sar</taxon>
        <taxon>Stramenopiles</taxon>
        <taxon>Ochrophyta</taxon>
        <taxon>PX clade</taxon>
        <taxon>Xanthophyceae</taxon>
        <taxon>Tribonematales</taxon>
        <taxon>Tribonemataceae</taxon>
        <taxon>Tribonema</taxon>
    </lineage>
</organism>
<evidence type="ECO:0000259" key="8">
    <source>
        <dbReference type="PROSITE" id="PS50011"/>
    </source>
</evidence>
<dbReference type="InterPro" id="IPR045269">
    <property type="entry name" value="Atg1-like"/>
</dbReference>
<dbReference type="GO" id="GO:0000045">
    <property type="term" value="P:autophagosome assembly"/>
    <property type="evidence" value="ECO:0007669"/>
    <property type="project" value="TreeGrafter"/>
</dbReference>
<evidence type="ECO:0000256" key="1">
    <source>
        <dbReference type="ARBA" id="ARBA00022527"/>
    </source>
</evidence>
<dbReference type="FunFam" id="3.30.200.20:FF:000003">
    <property type="entry name" value="Non-specific serine/threonine protein kinase"/>
    <property type="match status" value="1"/>
</dbReference>
<dbReference type="OrthoDB" id="346907at2759"/>
<dbReference type="GO" id="GO:0016020">
    <property type="term" value="C:membrane"/>
    <property type="evidence" value="ECO:0007669"/>
    <property type="project" value="TreeGrafter"/>
</dbReference>
<keyword evidence="4 9" id="KW-0418">Kinase</keyword>
<dbReference type="AlphaFoldDB" id="A0A836C971"/>
<dbReference type="InterPro" id="IPR000719">
    <property type="entry name" value="Prot_kinase_dom"/>
</dbReference>
<comment type="similarity">
    <text evidence="7">Belongs to the protein kinase superfamily.</text>
</comment>
<dbReference type="GO" id="GO:0000407">
    <property type="term" value="C:phagophore assembly site"/>
    <property type="evidence" value="ECO:0007669"/>
    <property type="project" value="TreeGrafter"/>
</dbReference>